<dbReference type="GO" id="GO:0016020">
    <property type="term" value="C:membrane"/>
    <property type="evidence" value="ECO:0007669"/>
    <property type="project" value="UniProtKB-ARBA"/>
</dbReference>
<sequence length="143" mass="16488">MPPVIPGTITAESTRRTEQLWKTHDIKAQKEGAHHTVYWVSGERYQGEWSDNKRHGKGTVVYKNGDKYEGDWANGLRHGLGTLWIFKGGKYIVRYNGEWRQDTPTAWAGQHDVWQRGHVRGPVVQGPETRLWYLLLHGSRQAL</sequence>
<dbReference type="SUPFAM" id="SSF82185">
    <property type="entry name" value="Histone H3 K4-specific methyltransferase SET7/9 N-terminal domain"/>
    <property type="match status" value="1"/>
</dbReference>
<proteinExistence type="predicted"/>
<evidence type="ECO:0000256" key="5">
    <source>
        <dbReference type="ARBA" id="ARBA00045851"/>
    </source>
</evidence>
<dbReference type="Proteomes" id="UP000485058">
    <property type="component" value="Unassembled WGS sequence"/>
</dbReference>
<dbReference type="InterPro" id="IPR003409">
    <property type="entry name" value="MORN"/>
</dbReference>
<dbReference type="GO" id="GO:0001669">
    <property type="term" value="C:acrosomal vesicle"/>
    <property type="evidence" value="ECO:0007669"/>
    <property type="project" value="UniProtKB-SubCell"/>
</dbReference>
<accession>A0A6A0AED2</accession>
<keyword evidence="7" id="KW-1185">Reference proteome</keyword>
<dbReference type="InterPro" id="IPR052472">
    <property type="entry name" value="MORN3"/>
</dbReference>
<comment type="function">
    <text evidence="5">Assembles a suppression complex (suppresome) by tethering SIRT1 and MDM2 to regulate composite modifications of p53/TP53. Confers both deacetylation-mediated functional inactivation, by SIRT1, and ubiquitination-dependent degradation, by MDM2, of p53/TP53, promoting a proliferative and cell survival behaviors. May play a role in the regulation of spermatogenesis.</text>
</comment>
<dbReference type="PANTHER" id="PTHR46511:SF1">
    <property type="entry name" value="MORN REPEAT-CONTAINING PROTEIN 3"/>
    <property type="match status" value="1"/>
</dbReference>
<evidence type="ECO:0000256" key="1">
    <source>
        <dbReference type="ARBA" id="ARBA00004218"/>
    </source>
</evidence>
<organism evidence="6 7">
    <name type="scientific">Haematococcus lacustris</name>
    <name type="common">Green alga</name>
    <name type="synonym">Haematococcus pluvialis</name>
    <dbReference type="NCBI Taxonomy" id="44745"/>
    <lineage>
        <taxon>Eukaryota</taxon>
        <taxon>Viridiplantae</taxon>
        <taxon>Chlorophyta</taxon>
        <taxon>core chlorophytes</taxon>
        <taxon>Chlorophyceae</taxon>
        <taxon>CS clade</taxon>
        <taxon>Chlamydomonadales</taxon>
        <taxon>Haematococcaceae</taxon>
        <taxon>Haematococcus</taxon>
    </lineage>
</organism>
<gene>
    <name evidence="6" type="ORF">HaLaN_29563</name>
</gene>
<evidence type="ECO:0000256" key="3">
    <source>
        <dbReference type="ARBA" id="ARBA00023329"/>
    </source>
</evidence>
<evidence type="ECO:0000256" key="2">
    <source>
        <dbReference type="ARBA" id="ARBA00022737"/>
    </source>
</evidence>
<evidence type="ECO:0000313" key="6">
    <source>
        <dbReference type="EMBL" id="GFH30673.1"/>
    </source>
</evidence>
<dbReference type="SMART" id="SM00698">
    <property type="entry name" value="MORN"/>
    <property type="match status" value="2"/>
</dbReference>
<dbReference type="PANTHER" id="PTHR46511">
    <property type="entry name" value="MORN REPEAT-CONTAINING PROTEIN 3"/>
    <property type="match status" value="1"/>
</dbReference>
<dbReference type="Gene3D" id="2.20.110.10">
    <property type="entry name" value="Histone H3 K4-specific methyltransferase SET7/9 N-terminal domain"/>
    <property type="match status" value="1"/>
</dbReference>
<dbReference type="EMBL" id="BLLF01005057">
    <property type="protein sequence ID" value="GFH30673.1"/>
    <property type="molecule type" value="Genomic_DNA"/>
</dbReference>
<dbReference type="Pfam" id="PF02493">
    <property type="entry name" value="MORN"/>
    <property type="match status" value="2"/>
</dbReference>
<evidence type="ECO:0000313" key="7">
    <source>
        <dbReference type="Proteomes" id="UP000485058"/>
    </source>
</evidence>
<keyword evidence="3" id="KW-0968">Cytoplasmic vesicle</keyword>
<keyword evidence="2" id="KW-0677">Repeat</keyword>
<comment type="caution">
    <text evidence="6">The sequence shown here is derived from an EMBL/GenBank/DDBJ whole genome shotgun (WGS) entry which is preliminary data.</text>
</comment>
<protein>
    <recommendedName>
        <fullName evidence="4">MORN repeat-containing protein 3</fullName>
    </recommendedName>
</protein>
<comment type="subcellular location">
    <subcellularLocation>
        <location evidence="1">Cytoplasmic vesicle</location>
        <location evidence="1">Secretory vesicle</location>
        <location evidence="1">Acrosome</location>
    </subcellularLocation>
</comment>
<reference evidence="6 7" key="1">
    <citation type="submission" date="2020-02" db="EMBL/GenBank/DDBJ databases">
        <title>Draft genome sequence of Haematococcus lacustris strain NIES-144.</title>
        <authorList>
            <person name="Morimoto D."/>
            <person name="Nakagawa S."/>
            <person name="Yoshida T."/>
            <person name="Sawayama S."/>
        </authorList>
    </citation>
    <scope>NUCLEOTIDE SEQUENCE [LARGE SCALE GENOMIC DNA]</scope>
    <source>
        <strain evidence="6 7">NIES-144</strain>
    </source>
</reference>
<feature type="non-terminal residue" evidence="6">
    <location>
        <position position="1"/>
    </location>
</feature>
<name>A0A6A0AED2_HAELA</name>
<evidence type="ECO:0000256" key="4">
    <source>
        <dbReference type="ARBA" id="ARBA00039854"/>
    </source>
</evidence>
<dbReference type="AlphaFoldDB" id="A0A6A0AED2"/>